<evidence type="ECO:0000256" key="9">
    <source>
        <dbReference type="RuleBase" id="RU000461"/>
    </source>
</evidence>
<dbReference type="InterPro" id="IPR036396">
    <property type="entry name" value="Cyt_P450_sf"/>
</dbReference>
<evidence type="ECO:0000256" key="2">
    <source>
        <dbReference type="ARBA" id="ARBA00005179"/>
    </source>
</evidence>
<evidence type="ECO:0000313" key="12">
    <source>
        <dbReference type="Proteomes" id="UP001050691"/>
    </source>
</evidence>
<name>A0AAV5AL94_9AGAM</name>
<dbReference type="GO" id="GO:0016705">
    <property type="term" value="F:oxidoreductase activity, acting on paired donors, with incorporation or reduction of molecular oxygen"/>
    <property type="evidence" value="ECO:0007669"/>
    <property type="project" value="InterPro"/>
</dbReference>
<organism evidence="11 12">
    <name type="scientific">Clathrus columnatus</name>
    <dbReference type="NCBI Taxonomy" id="1419009"/>
    <lineage>
        <taxon>Eukaryota</taxon>
        <taxon>Fungi</taxon>
        <taxon>Dikarya</taxon>
        <taxon>Basidiomycota</taxon>
        <taxon>Agaricomycotina</taxon>
        <taxon>Agaricomycetes</taxon>
        <taxon>Phallomycetidae</taxon>
        <taxon>Phallales</taxon>
        <taxon>Clathraceae</taxon>
        <taxon>Clathrus</taxon>
    </lineage>
</organism>
<dbReference type="GO" id="GO:0005506">
    <property type="term" value="F:iron ion binding"/>
    <property type="evidence" value="ECO:0007669"/>
    <property type="project" value="InterPro"/>
</dbReference>
<dbReference type="GO" id="GO:0004497">
    <property type="term" value="F:monooxygenase activity"/>
    <property type="evidence" value="ECO:0007669"/>
    <property type="project" value="UniProtKB-KW"/>
</dbReference>
<comment type="cofactor">
    <cofactor evidence="1 8">
        <name>heme</name>
        <dbReference type="ChEBI" id="CHEBI:30413"/>
    </cofactor>
</comment>
<sequence length="589" mass="66397">MYSVHPLLITTLSALVRLLDFAFSAKMSAFLLNNTYVKLCHWFFKTFEPRNQTLFHSIVAFIIIPPSLLAFVFRNYYHGHLALALTLSYTLYITALLTSIVLYRLSPFHPLAGIPGPTIGKISRLWSLYIATTGQQHRYAQELHERYGPIVRTGPNHLHIIDASAIPTLLSAKPFEKAERYKVTVPLGGSGALGTLVDIHEHQARRKLWDRAMNSEAMQGYREIFSRRINQFVGLLEKRDGQIIDLSLLFSLLAVSISIRFDVMGDLAFNGRFEMLKSAVDANDYISTTRGSAFFFEWSGKIPWIRPLVPYIMRINAPALAFHRLAVECISKRLSEGSKKKDLFYHLFNEQNNGQAWAFPLAIAESRGTLLAGADTTGTAITSILYYLLTNPSTMNKLRFELDSHYDDIGDMYSSDTLSKLPYLNAVINEGLRLAPALPSGTQRYLPPGKGPVVVSQTLIPEGTTVQMPTFVLHRDPRYFSPQPNSFIPERWLDESIKPDRSAFIPFSVGPTSCVGKNFALTELRLLLCILLHTFDFQLSPSFDSKGWESTFNDNFILTKGALPTRTSKGIVVLVVFIEERNNKTRETL</sequence>
<keyword evidence="10" id="KW-1133">Transmembrane helix</keyword>
<comment type="caution">
    <text evidence="11">The sequence shown here is derived from an EMBL/GenBank/DDBJ whole genome shotgun (WGS) entry which is preliminary data.</text>
</comment>
<dbReference type="InterPro" id="IPR002403">
    <property type="entry name" value="Cyt_P450_E_grp-IV"/>
</dbReference>
<dbReference type="AlphaFoldDB" id="A0AAV5AL94"/>
<protein>
    <recommendedName>
        <fullName evidence="13">Cytochrome P450</fullName>
    </recommendedName>
</protein>
<keyword evidence="4 8" id="KW-0479">Metal-binding</keyword>
<accession>A0AAV5AL94</accession>
<keyword evidence="7 9" id="KW-0503">Monooxygenase</keyword>
<comment type="similarity">
    <text evidence="3 9">Belongs to the cytochrome P450 family.</text>
</comment>
<dbReference type="PROSITE" id="PS00086">
    <property type="entry name" value="CYTOCHROME_P450"/>
    <property type="match status" value="1"/>
</dbReference>
<evidence type="ECO:0000313" key="11">
    <source>
        <dbReference type="EMBL" id="GJJ15389.1"/>
    </source>
</evidence>
<keyword evidence="10" id="KW-0812">Transmembrane</keyword>
<dbReference type="PANTHER" id="PTHR24305">
    <property type="entry name" value="CYTOCHROME P450"/>
    <property type="match status" value="1"/>
</dbReference>
<evidence type="ECO:0000256" key="10">
    <source>
        <dbReference type="SAM" id="Phobius"/>
    </source>
</evidence>
<proteinExistence type="inferred from homology"/>
<dbReference type="SUPFAM" id="SSF48264">
    <property type="entry name" value="Cytochrome P450"/>
    <property type="match status" value="1"/>
</dbReference>
<dbReference type="GO" id="GO:0020037">
    <property type="term" value="F:heme binding"/>
    <property type="evidence" value="ECO:0007669"/>
    <property type="project" value="InterPro"/>
</dbReference>
<dbReference type="PRINTS" id="PR00385">
    <property type="entry name" value="P450"/>
</dbReference>
<dbReference type="PANTHER" id="PTHR24305:SF187">
    <property type="entry name" value="P450, PUTATIVE (EUROFUNG)-RELATED"/>
    <property type="match status" value="1"/>
</dbReference>
<evidence type="ECO:0000256" key="8">
    <source>
        <dbReference type="PIRSR" id="PIRSR602403-1"/>
    </source>
</evidence>
<comment type="pathway">
    <text evidence="2">Secondary metabolite biosynthesis.</text>
</comment>
<keyword evidence="10" id="KW-0472">Membrane</keyword>
<dbReference type="InterPro" id="IPR050121">
    <property type="entry name" value="Cytochrome_P450_monoxygenase"/>
</dbReference>
<evidence type="ECO:0000256" key="7">
    <source>
        <dbReference type="ARBA" id="ARBA00023033"/>
    </source>
</evidence>
<dbReference type="Pfam" id="PF00067">
    <property type="entry name" value="p450"/>
    <property type="match status" value="1"/>
</dbReference>
<reference evidence="11" key="1">
    <citation type="submission" date="2021-10" db="EMBL/GenBank/DDBJ databases">
        <title>De novo Genome Assembly of Clathrus columnatus (Basidiomycota, Fungi) Using Illumina and Nanopore Sequence Data.</title>
        <authorList>
            <person name="Ogiso-Tanaka E."/>
            <person name="Itagaki H."/>
            <person name="Hosoya T."/>
            <person name="Hosaka K."/>
        </authorList>
    </citation>
    <scope>NUCLEOTIDE SEQUENCE</scope>
    <source>
        <strain evidence="11">MO-923</strain>
    </source>
</reference>
<dbReference type="Proteomes" id="UP001050691">
    <property type="component" value="Unassembled WGS sequence"/>
</dbReference>
<dbReference type="EMBL" id="BPWL01000011">
    <property type="protein sequence ID" value="GJJ15389.1"/>
    <property type="molecule type" value="Genomic_DNA"/>
</dbReference>
<evidence type="ECO:0000256" key="5">
    <source>
        <dbReference type="ARBA" id="ARBA00023002"/>
    </source>
</evidence>
<evidence type="ECO:0000256" key="4">
    <source>
        <dbReference type="ARBA" id="ARBA00022723"/>
    </source>
</evidence>
<dbReference type="InterPro" id="IPR017972">
    <property type="entry name" value="Cyt_P450_CS"/>
</dbReference>
<keyword evidence="8 9" id="KW-0349">Heme</keyword>
<dbReference type="Gene3D" id="1.10.630.10">
    <property type="entry name" value="Cytochrome P450"/>
    <property type="match status" value="1"/>
</dbReference>
<evidence type="ECO:0000256" key="3">
    <source>
        <dbReference type="ARBA" id="ARBA00010617"/>
    </source>
</evidence>
<gene>
    <name evidence="11" type="ORF">Clacol_009665</name>
</gene>
<evidence type="ECO:0000256" key="1">
    <source>
        <dbReference type="ARBA" id="ARBA00001971"/>
    </source>
</evidence>
<dbReference type="InterPro" id="IPR001128">
    <property type="entry name" value="Cyt_P450"/>
</dbReference>
<keyword evidence="6 8" id="KW-0408">Iron</keyword>
<keyword evidence="12" id="KW-1185">Reference proteome</keyword>
<evidence type="ECO:0000256" key="6">
    <source>
        <dbReference type="ARBA" id="ARBA00023004"/>
    </source>
</evidence>
<keyword evidence="5 9" id="KW-0560">Oxidoreductase</keyword>
<feature type="transmembrane region" description="Helical" evidence="10">
    <location>
        <begin position="80"/>
        <end position="103"/>
    </location>
</feature>
<evidence type="ECO:0008006" key="13">
    <source>
        <dbReference type="Google" id="ProtNLM"/>
    </source>
</evidence>
<dbReference type="PRINTS" id="PR00465">
    <property type="entry name" value="EP450IV"/>
</dbReference>
<feature type="binding site" description="axial binding residue" evidence="8">
    <location>
        <position position="514"/>
    </location>
    <ligand>
        <name>heme</name>
        <dbReference type="ChEBI" id="CHEBI:30413"/>
    </ligand>
    <ligandPart>
        <name>Fe</name>
        <dbReference type="ChEBI" id="CHEBI:18248"/>
    </ligandPart>
</feature>
<feature type="transmembrane region" description="Helical" evidence="10">
    <location>
        <begin position="54"/>
        <end position="73"/>
    </location>
</feature>